<evidence type="ECO:0000313" key="2">
    <source>
        <dbReference type="Proteomes" id="UP000573327"/>
    </source>
</evidence>
<sequence length="131" mass="14012">MTATVAQVKALVPQGTELTDEQILALIGMAELYLFARYPALPGRIAAGTITQDTVDLVEASMVARIARNPEGLRMEMDGDYQYQLSAAAAAGYLTLLPEEKDMITAGTGAFTITPYSARTVTVPGGDPSWW</sequence>
<dbReference type="AlphaFoldDB" id="A0A7W7SFX8"/>
<accession>A0A7W7SFX8</accession>
<reference evidence="1 2" key="1">
    <citation type="submission" date="2020-08" db="EMBL/GenBank/DDBJ databases">
        <title>Sequencing the genomes of 1000 actinobacteria strains.</title>
        <authorList>
            <person name="Klenk H.-P."/>
        </authorList>
    </citation>
    <scope>NUCLEOTIDE SEQUENCE [LARGE SCALE GENOMIC DNA]</scope>
    <source>
        <strain evidence="1 2">DSM 44786</strain>
    </source>
</reference>
<proteinExistence type="predicted"/>
<keyword evidence="2" id="KW-1185">Reference proteome</keyword>
<dbReference type="InterPro" id="IPR018963">
    <property type="entry name" value="Mycophage_D29_Gp19"/>
</dbReference>
<evidence type="ECO:0000313" key="1">
    <source>
        <dbReference type="EMBL" id="MBB4949652.1"/>
    </source>
</evidence>
<evidence type="ECO:0008006" key="3">
    <source>
        <dbReference type="Google" id="ProtNLM"/>
    </source>
</evidence>
<organism evidence="1 2">
    <name type="scientific">Kitasatospora gansuensis</name>
    <dbReference type="NCBI Taxonomy" id="258050"/>
    <lineage>
        <taxon>Bacteria</taxon>
        <taxon>Bacillati</taxon>
        <taxon>Actinomycetota</taxon>
        <taxon>Actinomycetes</taxon>
        <taxon>Kitasatosporales</taxon>
        <taxon>Streptomycetaceae</taxon>
        <taxon>Kitasatospora</taxon>
    </lineage>
</organism>
<dbReference type="Proteomes" id="UP000573327">
    <property type="component" value="Unassembled WGS sequence"/>
</dbReference>
<gene>
    <name evidence="1" type="ORF">F4556_005187</name>
</gene>
<protein>
    <recommendedName>
        <fullName evidence="3">Phage protein Gp19/Gp15/Gp42</fullName>
    </recommendedName>
</protein>
<name>A0A7W7SFX8_9ACTN</name>
<comment type="caution">
    <text evidence="1">The sequence shown here is derived from an EMBL/GenBank/DDBJ whole genome shotgun (WGS) entry which is preliminary data.</text>
</comment>
<dbReference type="EMBL" id="JACHJR010000001">
    <property type="protein sequence ID" value="MBB4949652.1"/>
    <property type="molecule type" value="Genomic_DNA"/>
</dbReference>
<dbReference type="RefSeq" id="WP_184920147.1">
    <property type="nucleotide sequence ID" value="NZ_JACHJR010000001.1"/>
</dbReference>
<dbReference type="Pfam" id="PF09355">
    <property type="entry name" value="Phage_Gp19"/>
    <property type="match status" value="1"/>
</dbReference>